<dbReference type="SUPFAM" id="SSF53335">
    <property type="entry name" value="S-adenosyl-L-methionine-dependent methyltransferases"/>
    <property type="match status" value="1"/>
</dbReference>
<keyword evidence="4 6" id="KW-0808">Transferase</keyword>
<dbReference type="GeneID" id="61065166"/>
<comment type="similarity">
    <text evidence="1 6">Belongs to the methyltransferase superfamily. PrmA family.</text>
</comment>
<comment type="subcellular location">
    <subcellularLocation>
        <location evidence="6">Cytoplasm</location>
    </subcellularLocation>
</comment>
<protein>
    <recommendedName>
        <fullName evidence="6">Ribosomal protein L11 methyltransferase</fullName>
        <shortName evidence="6">L11 Mtase</shortName>
        <ecNumber evidence="6">2.1.1.-</ecNumber>
    </recommendedName>
</protein>
<keyword evidence="2 6" id="KW-0963">Cytoplasm</keyword>
<dbReference type="EC" id="2.1.1.-" evidence="6"/>
<dbReference type="HAMAP" id="MF_00735">
    <property type="entry name" value="Methyltr_PrmA"/>
    <property type="match status" value="1"/>
</dbReference>
<keyword evidence="5 6" id="KW-0949">S-adenosyl-L-methionine</keyword>
<evidence type="ECO:0000256" key="1">
    <source>
        <dbReference type="ARBA" id="ARBA00009741"/>
    </source>
</evidence>
<gene>
    <name evidence="6" type="primary">prmA</name>
    <name evidence="7" type="ORF">CX802_04055</name>
</gene>
<evidence type="ECO:0000313" key="8">
    <source>
        <dbReference type="Proteomes" id="UP000535509"/>
    </source>
</evidence>
<proteinExistence type="inferred from homology"/>
<feature type="binding site" evidence="6">
    <location>
        <position position="123"/>
    </location>
    <ligand>
        <name>S-adenosyl-L-methionine</name>
        <dbReference type="ChEBI" id="CHEBI:59789"/>
    </ligand>
</feature>
<dbReference type="InterPro" id="IPR050078">
    <property type="entry name" value="Ribosomal_L11_MeTrfase_PrmA"/>
</dbReference>
<comment type="caution">
    <text evidence="7">The sequence shown here is derived from an EMBL/GenBank/DDBJ whole genome shotgun (WGS) entry which is preliminary data.</text>
</comment>
<dbReference type="Pfam" id="PF06325">
    <property type="entry name" value="PrmA"/>
    <property type="match status" value="1"/>
</dbReference>
<dbReference type="SMR" id="A0A5L4XNC6"/>
<feature type="binding site" evidence="6">
    <location>
        <position position="167"/>
    </location>
    <ligand>
        <name>S-adenosyl-L-methionine</name>
        <dbReference type="ChEBI" id="CHEBI:59789"/>
    </ligand>
</feature>
<dbReference type="Gene3D" id="3.40.50.150">
    <property type="entry name" value="Vaccinia Virus protein VP39"/>
    <property type="match status" value="1"/>
</dbReference>
<dbReference type="GO" id="GO:0032259">
    <property type="term" value="P:methylation"/>
    <property type="evidence" value="ECO:0007669"/>
    <property type="project" value="UniProtKB-KW"/>
</dbReference>
<feature type="binding site" evidence="6">
    <location>
        <position position="146"/>
    </location>
    <ligand>
        <name>S-adenosyl-L-methionine</name>
        <dbReference type="ChEBI" id="CHEBI:59789"/>
    </ligand>
</feature>
<dbReference type="PIRSF" id="PIRSF000401">
    <property type="entry name" value="RPL11_MTase"/>
    <property type="match status" value="1"/>
</dbReference>
<dbReference type="InterPro" id="IPR029063">
    <property type="entry name" value="SAM-dependent_MTases_sf"/>
</dbReference>
<dbReference type="GO" id="GO:0005840">
    <property type="term" value="C:ribosome"/>
    <property type="evidence" value="ECO:0007669"/>
    <property type="project" value="UniProtKB-KW"/>
</dbReference>
<dbReference type="AlphaFoldDB" id="A0A5L4XNC6"/>
<evidence type="ECO:0000256" key="5">
    <source>
        <dbReference type="ARBA" id="ARBA00022691"/>
    </source>
</evidence>
<accession>A0A5L4XNC6</accession>
<dbReference type="PANTHER" id="PTHR43648">
    <property type="entry name" value="ELECTRON TRANSFER FLAVOPROTEIN BETA SUBUNIT LYSINE METHYLTRANSFERASE"/>
    <property type="match status" value="1"/>
</dbReference>
<evidence type="ECO:0000256" key="3">
    <source>
        <dbReference type="ARBA" id="ARBA00022603"/>
    </source>
</evidence>
<evidence type="ECO:0000313" key="7">
    <source>
        <dbReference type="EMBL" id="EAI8859018.1"/>
    </source>
</evidence>
<dbReference type="NCBIfam" id="NF001786">
    <property type="entry name" value="PRK00517.2-4"/>
    <property type="match status" value="1"/>
</dbReference>
<comment type="catalytic activity">
    <reaction evidence="6">
        <text>L-lysyl-[protein] + 3 S-adenosyl-L-methionine = N(6),N(6),N(6)-trimethyl-L-lysyl-[protein] + 3 S-adenosyl-L-homocysteine + 3 H(+)</text>
        <dbReference type="Rhea" id="RHEA:54192"/>
        <dbReference type="Rhea" id="RHEA-COMP:9752"/>
        <dbReference type="Rhea" id="RHEA-COMP:13826"/>
        <dbReference type="ChEBI" id="CHEBI:15378"/>
        <dbReference type="ChEBI" id="CHEBI:29969"/>
        <dbReference type="ChEBI" id="CHEBI:57856"/>
        <dbReference type="ChEBI" id="CHEBI:59789"/>
        <dbReference type="ChEBI" id="CHEBI:61961"/>
    </reaction>
</comment>
<dbReference type="EMBL" id="AABTCC010000009">
    <property type="protein sequence ID" value="EAI8859018.1"/>
    <property type="molecule type" value="Genomic_DNA"/>
</dbReference>
<dbReference type="CDD" id="cd02440">
    <property type="entry name" value="AdoMet_MTases"/>
    <property type="match status" value="1"/>
</dbReference>
<evidence type="ECO:0000256" key="6">
    <source>
        <dbReference type="HAMAP-Rule" id="MF_00735"/>
    </source>
</evidence>
<organism evidence="7 8">
    <name type="scientific">Campylobacter fetus</name>
    <dbReference type="NCBI Taxonomy" id="196"/>
    <lineage>
        <taxon>Bacteria</taxon>
        <taxon>Pseudomonadati</taxon>
        <taxon>Campylobacterota</taxon>
        <taxon>Epsilonproteobacteria</taxon>
        <taxon>Campylobacterales</taxon>
        <taxon>Campylobacteraceae</taxon>
        <taxon>Campylobacter</taxon>
    </lineage>
</organism>
<dbReference type="PANTHER" id="PTHR43648:SF1">
    <property type="entry name" value="ELECTRON TRANSFER FLAVOPROTEIN BETA SUBUNIT LYSINE METHYLTRANSFERASE"/>
    <property type="match status" value="1"/>
</dbReference>
<dbReference type="Proteomes" id="UP000535509">
    <property type="component" value="Unassembled WGS sequence"/>
</dbReference>
<comment type="function">
    <text evidence="6">Methylates ribosomal protein L11.</text>
</comment>
<dbReference type="InterPro" id="IPR004498">
    <property type="entry name" value="Ribosomal_PrmA_MeTrfase"/>
</dbReference>
<keyword evidence="7" id="KW-0689">Ribosomal protein</keyword>
<reference evidence="7 8" key="1">
    <citation type="submission" date="2018-06" db="EMBL/GenBank/DDBJ databases">
        <authorList>
            <consortium name="PulseNet: The National Subtyping Network for Foodborne Disease Surveillance"/>
            <person name="Tarr C.L."/>
            <person name="Trees E."/>
            <person name="Katz L.S."/>
            <person name="Carleton-Romer H.A."/>
            <person name="Stroika S."/>
            <person name="Kucerova Z."/>
            <person name="Roache K.F."/>
            <person name="Sabol A.L."/>
            <person name="Besser J."/>
            <person name="Gerner-Smidt P."/>
        </authorList>
    </citation>
    <scope>NUCLEOTIDE SEQUENCE [LARGE SCALE GENOMIC DNA]</scope>
    <source>
        <strain evidence="7 8">PNUSAC001503</strain>
    </source>
</reference>
<dbReference type="OMA" id="MYYEFFF"/>
<keyword evidence="7" id="KW-0687">Ribonucleoprotein</keyword>
<dbReference type="GO" id="GO:0008276">
    <property type="term" value="F:protein methyltransferase activity"/>
    <property type="evidence" value="ECO:0007669"/>
    <property type="project" value="UniProtKB-UniRule"/>
</dbReference>
<sequence length="275" mass="30731">MKEKFFELKVLSRKSDVLKEFAFELGATCIEEIENGFILRDEDDLSNISWGLEEFAGRIGSDISTSLEIKDNIDWINEYKKGIKPVSSGKFYIRPSWEEQKDGFIDIIIDPALAFGSGHHESTSSCLNLISKYINLKECKIALDVGCGSGILSIALAKLGLAVDACDTDEQAVLSSTDNARKNGIKFNNIWTGSITDANGRYDVVVANIISDVILLLSKDLKMHVNNNGYLILSGILTKYKDRILQAFGDLELVWNITQNEWESFIFKNKDKNGK</sequence>
<evidence type="ECO:0000256" key="2">
    <source>
        <dbReference type="ARBA" id="ARBA00022490"/>
    </source>
</evidence>
<dbReference type="GO" id="GO:0005737">
    <property type="term" value="C:cytoplasm"/>
    <property type="evidence" value="ECO:0007669"/>
    <property type="project" value="UniProtKB-SubCell"/>
</dbReference>
<dbReference type="RefSeq" id="WP_002850167.1">
    <property type="nucleotide sequence ID" value="NZ_AACCWR020000009.1"/>
</dbReference>
<keyword evidence="3 6" id="KW-0489">Methyltransferase</keyword>
<evidence type="ECO:0000256" key="4">
    <source>
        <dbReference type="ARBA" id="ARBA00022679"/>
    </source>
</evidence>
<feature type="binding site" evidence="6">
    <location>
        <position position="208"/>
    </location>
    <ligand>
        <name>S-adenosyl-L-methionine</name>
        <dbReference type="ChEBI" id="CHEBI:59789"/>
    </ligand>
</feature>
<name>A0A5L4XNC6_CAMFE</name>
<keyword evidence="8" id="KW-1185">Reference proteome</keyword>